<keyword evidence="2" id="KW-1185">Reference proteome</keyword>
<name>A0A370NHP2_9BURK</name>
<protein>
    <submittedName>
        <fullName evidence="1">Uncharacterized protein</fullName>
    </submittedName>
</protein>
<comment type="caution">
    <text evidence="1">The sequence shown here is derived from an EMBL/GenBank/DDBJ whole genome shotgun (WGS) entry which is preliminary data.</text>
</comment>
<evidence type="ECO:0000313" key="1">
    <source>
        <dbReference type="EMBL" id="RDK05108.1"/>
    </source>
</evidence>
<dbReference type="Proteomes" id="UP000255165">
    <property type="component" value="Unassembled WGS sequence"/>
</dbReference>
<proteinExistence type="predicted"/>
<sequence length="82" mass="9029">MLPEPVNCPICSAAAERIRAALRGYRYTCPRCGTFCISNSALGCQQDIPPSARDDVRRLRSYGHTPQIEVARDGVRIVPVRG</sequence>
<gene>
    <name evidence="1" type="ORF">DN412_38945</name>
</gene>
<accession>A0A370NHP2</accession>
<dbReference type="AlphaFoldDB" id="A0A370NHP2"/>
<organism evidence="1 2">
    <name type="scientific">Cupriavidus lacunae</name>
    <dbReference type="NCBI Taxonomy" id="2666307"/>
    <lineage>
        <taxon>Bacteria</taxon>
        <taxon>Pseudomonadati</taxon>
        <taxon>Pseudomonadota</taxon>
        <taxon>Betaproteobacteria</taxon>
        <taxon>Burkholderiales</taxon>
        <taxon>Burkholderiaceae</taxon>
        <taxon>Cupriavidus</taxon>
    </lineage>
</organism>
<dbReference type="EMBL" id="QKWJ01000115">
    <property type="protein sequence ID" value="RDK05108.1"/>
    <property type="molecule type" value="Genomic_DNA"/>
</dbReference>
<evidence type="ECO:0000313" key="2">
    <source>
        <dbReference type="Proteomes" id="UP000255165"/>
    </source>
</evidence>
<reference evidence="2" key="1">
    <citation type="submission" date="2018-06" db="EMBL/GenBank/DDBJ databases">
        <authorList>
            <person name="Feng T."/>
            <person name="Jeon C.O."/>
        </authorList>
    </citation>
    <scope>NUCLEOTIDE SEQUENCE [LARGE SCALE GENOMIC DNA]</scope>
    <source>
        <strain evidence="2">S23</strain>
    </source>
</reference>